<evidence type="ECO:0000256" key="3">
    <source>
        <dbReference type="ARBA" id="ARBA00023180"/>
    </source>
</evidence>
<evidence type="ECO:0000256" key="1">
    <source>
        <dbReference type="ARBA" id="ARBA00004370"/>
    </source>
</evidence>
<dbReference type="VEuPathDB" id="FungiDB:SDRG_06490"/>
<dbReference type="Pfam" id="PF03935">
    <property type="entry name" value="SKN1_KRE6_Sbg1"/>
    <property type="match status" value="2"/>
</dbReference>
<proteinExistence type="predicted"/>
<dbReference type="AlphaFoldDB" id="T0S0W9"/>
<keyword evidence="8" id="KW-1185">Reference proteome</keyword>
<keyword evidence="2 5" id="KW-0472">Membrane</keyword>
<feature type="signal peptide" evidence="6">
    <location>
        <begin position="1"/>
        <end position="18"/>
    </location>
</feature>
<dbReference type="GO" id="GO:0005886">
    <property type="term" value="C:plasma membrane"/>
    <property type="evidence" value="ECO:0007669"/>
    <property type="project" value="TreeGrafter"/>
</dbReference>
<evidence type="ECO:0000256" key="2">
    <source>
        <dbReference type="ARBA" id="ARBA00023136"/>
    </source>
</evidence>
<keyword evidence="5" id="KW-0812">Transmembrane</keyword>
<dbReference type="InParanoid" id="T0S0W9"/>
<evidence type="ECO:0000256" key="4">
    <source>
        <dbReference type="ARBA" id="ARBA00023316"/>
    </source>
</evidence>
<dbReference type="InterPro" id="IPR005629">
    <property type="entry name" value="Skn1/Kre6/Sbg1"/>
</dbReference>
<dbReference type="RefSeq" id="XP_008610493.1">
    <property type="nucleotide sequence ID" value="XM_008612271.1"/>
</dbReference>
<evidence type="ECO:0008006" key="9">
    <source>
        <dbReference type="Google" id="ProtNLM"/>
    </source>
</evidence>
<dbReference type="GO" id="GO:0015926">
    <property type="term" value="F:glucosidase activity"/>
    <property type="evidence" value="ECO:0007669"/>
    <property type="project" value="TreeGrafter"/>
</dbReference>
<dbReference type="Proteomes" id="UP000030762">
    <property type="component" value="Unassembled WGS sequence"/>
</dbReference>
<dbReference type="GO" id="GO:0006078">
    <property type="term" value="P:(1-&gt;6)-beta-D-glucan biosynthetic process"/>
    <property type="evidence" value="ECO:0007669"/>
    <property type="project" value="TreeGrafter"/>
</dbReference>
<dbReference type="GeneID" id="19947217"/>
<evidence type="ECO:0000256" key="6">
    <source>
        <dbReference type="SAM" id="SignalP"/>
    </source>
</evidence>
<keyword evidence="5" id="KW-1133">Transmembrane helix</keyword>
<dbReference type="OrthoDB" id="412647at2759"/>
<dbReference type="PANTHER" id="PTHR31361">
    <property type="entry name" value="BETA-GLUCAN SYNTHESIS-ASSOCIATED PROTEIN KRE6-RELATED"/>
    <property type="match status" value="1"/>
</dbReference>
<dbReference type="EMBL" id="JH767148">
    <property type="protein sequence ID" value="EQC36387.1"/>
    <property type="molecule type" value="Genomic_DNA"/>
</dbReference>
<feature type="transmembrane region" description="Helical" evidence="5">
    <location>
        <begin position="663"/>
        <end position="684"/>
    </location>
</feature>
<dbReference type="Gene3D" id="2.60.120.200">
    <property type="match status" value="2"/>
</dbReference>
<protein>
    <recommendedName>
        <fullName evidence="9">EGF-like domain-containing protein</fullName>
    </recommendedName>
</protein>
<evidence type="ECO:0000256" key="5">
    <source>
        <dbReference type="SAM" id="Phobius"/>
    </source>
</evidence>
<dbReference type="OMA" id="MQRISAC"/>
<dbReference type="GO" id="GO:0005789">
    <property type="term" value="C:endoplasmic reticulum membrane"/>
    <property type="evidence" value="ECO:0007669"/>
    <property type="project" value="TreeGrafter"/>
</dbReference>
<keyword evidence="4" id="KW-0961">Cell wall biogenesis/degradation</keyword>
<reference evidence="7 8" key="1">
    <citation type="submission" date="2012-04" db="EMBL/GenBank/DDBJ databases">
        <title>The Genome Sequence of Saprolegnia declina VS20.</title>
        <authorList>
            <consortium name="The Broad Institute Genome Sequencing Platform"/>
            <person name="Russ C."/>
            <person name="Nusbaum C."/>
            <person name="Tyler B."/>
            <person name="van West P."/>
            <person name="Dieguez-Uribeondo J."/>
            <person name="de Bruijn I."/>
            <person name="Tripathy S."/>
            <person name="Jiang R."/>
            <person name="Young S.K."/>
            <person name="Zeng Q."/>
            <person name="Gargeya S."/>
            <person name="Fitzgerald M."/>
            <person name="Haas B."/>
            <person name="Abouelleil A."/>
            <person name="Alvarado L."/>
            <person name="Arachchi H.M."/>
            <person name="Berlin A."/>
            <person name="Chapman S.B."/>
            <person name="Goldberg J."/>
            <person name="Griggs A."/>
            <person name="Gujja S."/>
            <person name="Hansen M."/>
            <person name="Howarth C."/>
            <person name="Imamovic A."/>
            <person name="Larimer J."/>
            <person name="McCowen C."/>
            <person name="Montmayeur A."/>
            <person name="Murphy C."/>
            <person name="Neiman D."/>
            <person name="Pearson M."/>
            <person name="Priest M."/>
            <person name="Roberts A."/>
            <person name="Saif S."/>
            <person name="Shea T."/>
            <person name="Sisk P."/>
            <person name="Sykes S."/>
            <person name="Wortman J."/>
            <person name="Nusbaum C."/>
            <person name="Birren B."/>
        </authorList>
    </citation>
    <scope>NUCLEOTIDE SEQUENCE [LARGE SCALE GENOMIC DNA]</scope>
    <source>
        <strain evidence="7 8">VS20</strain>
    </source>
</reference>
<feature type="chain" id="PRO_5004584293" description="EGF-like domain-containing protein" evidence="6">
    <location>
        <begin position="19"/>
        <end position="795"/>
    </location>
</feature>
<dbReference type="SUPFAM" id="SSF49899">
    <property type="entry name" value="Concanavalin A-like lectins/glucanases"/>
    <property type="match status" value="1"/>
</dbReference>
<gene>
    <name evidence="7" type="ORF">SDRG_06490</name>
</gene>
<keyword evidence="3" id="KW-0325">Glycoprotein</keyword>
<dbReference type="PANTHER" id="PTHR31361:SF1">
    <property type="entry name" value="BETA-GLUCAN SYNTHESIS-ASSOCIATED PROTEIN KRE6-RELATED"/>
    <property type="match status" value="1"/>
</dbReference>
<comment type="subcellular location">
    <subcellularLocation>
        <location evidence="1">Membrane</location>
    </subcellularLocation>
</comment>
<dbReference type="InterPro" id="IPR013320">
    <property type="entry name" value="ConA-like_dom_sf"/>
</dbReference>
<evidence type="ECO:0000313" key="8">
    <source>
        <dbReference type="Proteomes" id="UP000030762"/>
    </source>
</evidence>
<accession>T0S0W9</accession>
<keyword evidence="6" id="KW-0732">Signal</keyword>
<dbReference type="GO" id="GO:0071555">
    <property type="term" value="P:cell wall organization"/>
    <property type="evidence" value="ECO:0007669"/>
    <property type="project" value="UniProtKB-KW"/>
</dbReference>
<sequence length="795" mass="88543">MWWRLFLVLGAAMAEVQDAPTKSGVKTWVDVETPEWALTKTTSRGHEYDLVMSDEFNNENRNFTAGMDHLWTALNLPDGVNSAIGYYSPHNTYTSNGKFLIRVDEGTVPIQYWDQYSTKPGWVNKNMYYTGAMVQTWNKFCLQGGLIEVRLQLPGALDAASGNPKYPPYQRLVESDRGFYPTWPGIWLMGNLGRALFSASTRRMWPWTYNECDPRYKDMQRISACNATPGHGLNPFQGRGAPEIDILEGGGNEISSSIQIGPGMPFDYRLYNADDGGCFYDKKCKYTGANMANVPSAAFKRQHWYQGLRYAANNKCAPNATYGQQYNSVYQSVTAKKITTNTCFSSPGDQQAIPASCDVNGDLGLIDGVGPTHWGVNEKSTCFAQANGYKGVYLCDPDNQYYRCEFARPDGRAKTNQMTPFNYQMDALSANWFTTQEAYRGYMNYSLEWVLGPNGHIRWALDDQVLFEIPSQSILNVPQGGNETNPVKLPIEEPMYLIFNVATAPAWGTMPPNAGYGPCRGNQTDPGWLWKNKTNRATVVAETKICDSFPMYLSVDYIRVWQDLRGQEENGSHIGCDPASHPTSTWILDNIGDYSDANNSVIDVAGGATCNSDDDCTRASMMTGICVKNRCQCTTLWGGPRCTWVVDIEPNWAFRAQASAKGFGPTVPITVSLLALVILAIAFIQYRQSKGHFMFFSKVRGPSTPVTRASSVANDDVMSTEERTVHRAMLNQSSLDNASFLDSHGHVLDSNHGMDIGQTRYELETTPSEGHHVRFNEKAFAIDAYGRKTAPSTMI</sequence>
<organism evidence="7 8">
    <name type="scientific">Saprolegnia diclina (strain VS20)</name>
    <dbReference type="NCBI Taxonomy" id="1156394"/>
    <lineage>
        <taxon>Eukaryota</taxon>
        <taxon>Sar</taxon>
        <taxon>Stramenopiles</taxon>
        <taxon>Oomycota</taxon>
        <taxon>Saprolegniomycetes</taxon>
        <taxon>Saprolegniales</taxon>
        <taxon>Saprolegniaceae</taxon>
        <taxon>Saprolegnia</taxon>
    </lineage>
</organism>
<name>T0S0W9_SAPDV</name>
<evidence type="ECO:0000313" key="7">
    <source>
        <dbReference type="EMBL" id="EQC36387.1"/>
    </source>
</evidence>